<keyword evidence="5 6" id="KW-0472">Membrane</keyword>
<evidence type="ECO:0000256" key="6">
    <source>
        <dbReference type="SAM" id="Phobius"/>
    </source>
</evidence>
<dbReference type="Pfam" id="PF13396">
    <property type="entry name" value="PLDc_N"/>
    <property type="match status" value="1"/>
</dbReference>
<dbReference type="EMBL" id="AUPZ01000005">
    <property type="protein sequence ID" value="EQB39877.1"/>
    <property type="molecule type" value="Genomic_DNA"/>
</dbReference>
<dbReference type="GO" id="GO:0005886">
    <property type="term" value="C:plasma membrane"/>
    <property type="evidence" value="ECO:0007669"/>
    <property type="project" value="UniProtKB-SubCell"/>
</dbReference>
<evidence type="ECO:0000256" key="5">
    <source>
        <dbReference type="ARBA" id="ARBA00023136"/>
    </source>
</evidence>
<evidence type="ECO:0000256" key="4">
    <source>
        <dbReference type="ARBA" id="ARBA00022989"/>
    </source>
</evidence>
<dbReference type="STRING" id="1172190.M947_04670"/>
<gene>
    <name evidence="8" type="ORF">M947_04670</name>
</gene>
<evidence type="ECO:0000256" key="2">
    <source>
        <dbReference type="ARBA" id="ARBA00022475"/>
    </source>
</evidence>
<dbReference type="Proteomes" id="UP000015520">
    <property type="component" value="Unassembled WGS sequence"/>
</dbReference>
<dbReference type="AlphaFoldDB" id="T0JSD5"/>
<dbReference type="RefSeq" id="WP_021287205.1">
    <property type="nucleotide sequence ID" value="NZ_AUPZ01000005.1"/>
</dbReference>
<evidence type="ECO:0000256" key="1">
    <source>
        <dbReference type="ARBA" id="ARBA00004651"/>
    </source>
</evidence>
<accession>T0JSD5</accession>
<feature type="domain" description="Cardiolipin synthase N-terminal" evidence="7">
    <location>
        <begin position="14"/>
        <end position="49"/>
    </location>
</feature>
<protein>
    <recommendedName>
        <fullName evidence="7">Cardiolipin synthase N-terminal domain-containing protein</fullName>
    </recommendedName>
</protein>
<dbReference type="OrthoDB" id="5334957at2"/>
<name>T0JSD5_9BACT</name>
<feature type="transmembrane region" description="Helical" evidence="6">
    <location>
        <begin position="6"/>
        <end position="28"/>
    </location>
</feature>
<reference evidence="8 9" key="1">
    <citation type="submission" date="2013-07" db="EMBL/GenBank/DDBJ databases">
        <title>Sulfurimonas hongkongensis AST-10 Genome Sequencing.</title>
        <authorList>
            <person name="Cai L."/>
            <person name="Zhang T."/>
        </authorList>
    </citation>
    <scope>NUCLEOTIDE SEQUENCE [LARGE SCALE GENOMIC DNA]</scope>
    <source>
        <strain evidence="8 9">AST-10</strain>
    </source>
</reference>
<dbReference type="PATRIC" id="fig|1172190.3.peg.911"/>
<proteinExistence type="predicted"/>
<evidence type="ECO:0000313" key="9">
    <source>
        <dbReference type="Proteomes" id="UP000015520"/>
    </source>
</evidence>
<dbReference type="InterPro" id="IPR027379">
    <property type="entry name" value="CLS_N"/>
</dbReference>
<evidence type="ECO:0000256" key="3">
    <source>
        <dbReference type="ARBA" id="ARBA00022692"/>
    </source>
</evidence>
<keyword evidence="3 6" id="KW-0812">Transmembrane</keyword>
<evidence type="ECO:0000259" key="7">
    <source>
        <dbReference type="Pfam" id="PF13396"/>
    </source>
</evidence>
<keyword evidence="4 6" id="KW-1133">Transmembrane helix</keyword>
<evidence type="ECO:0000313" key="8">
    <source>
        <dbReference type="EMBL" id="EQB39877.1"/>
    </source>
</evidence>
<comment type="subcellular location">
    <subcellularLocation>
        <location evidence="1">Cell membrane</location>
        <topology evidence="1">Multi-pass membrane protein</topology>
    </subcellularLocation>
</comment>
<sequence>MSNSTIVFMLLFIVVWVYSLISIVTGEFREQKAKVFWMIGVFFVPFLAFFYLFMKKNLLVEK</sequence>
<comment type="caution">
    <text evidence="8">The sequence shown here is derived from an EMBL/GenBank/DDBJ whole genome shotgun (WGS) entry which is preliminary data.</text>
</comment>
<keyword evidence="2" id="KW-1003">Cell membrane</keyword>
<keyword evidence="9" id="KW-1185">Reference proteome</keyword>
<feature type="transmembrane region" description="Helical" evidence="6">
    <location>
        <begin position="35"/>
        <end position="54"/>
    </location>
</feature>
<organism evidence="8 9">
    <name type="scientific">Sulfurimonas hongkongensis</name>
    <dbReference type="NCBI Taxonomy" id="1172190"/>
    <lineage>
        <taxon>Bacteria</taxon>
        <taxon>Pseudomonadati</taxon>
        <taxon>Campylobacterota</taxon>
        <taxon>Epsilonproteobacteria</taxon>
        <taxon>Campylobacterales</taxon>
        <taxon>Sulfurimonadaceae</taxon>
        <taxon>Sulfurimonas</taxon>
    </lineage>
</organism>